<dbReference type="OrthoDB" id="9778912at2"/>
<protein>
    <recommendedName>
        <fullName evidence="11">Nitronate monooxygenase</fullName>
    </recommendedName>
    <alternativeName>
        <fullName evidence="9">Propionate 3-nitronate monooxygenase</fullName>
    </alternativeName>
</protein>
<evidence type="ECO:0000256" key="6">
    <source>
        <dbReference type="ARBA" id="ARBA00022741"/>
    </source>
</evidence>
<keyword evidence="5" id="KW-0288">FMN</keyword>
<accession>A0A365XXC2</accession>
<dbReference type="FunFam" id="3.20.20.70:FF:000154">
    <property type="entry name" value="Probable nitronate monooxygenase"/>
    <property type="match status" value="1"/>
</dbReference>
<evidence type="ECO:0000256" key="11">
    <source>
        <dbReference type="ARBA" id="ARBA00067136"/>
    </source>
</evidence>
<keyword evidence="7" id="KW-0560">Oxidoreductase</keyword>
<dbReference type="GO" id="GO:0018580">
    <property type="term" value="F:nitronate monooxygenase activity"/>
    <property type="evidence" value="ECO:0007669"/>
    <property type="project" value="InterPro"/>
</dbReference>
<dbReference type="Gene3D" id="3.20.20.70">
    <property type="entry name" value="Aldolase class I"/>
    <property type="match status" value="1"/>
</dbReference>
<evidence type="ECO:0000256" key="9">
    <source>
        <dbReference type="ARBA" id="ARBA00031155"/>
    </source>
</evidence>
<organism evidence="12 13">
    <name type="scientific">Chitinophaga flava</name>
    <dbReference type="NCBI Taxonomy" id="2259036"/>
    <lineage>
        <taxon>Bacteria</taxon>
        <taxon>Pseudomonadati</taxon>
        <taxon>Bacteroidota</taxon>
        <taxon>Chitinophagia</taxon>
        <taxon>Chitinophagales</taxon>
        <taxon>Chitinophagaceae</taxon>
        <taxon>Chitinophaga</taxon>
    </lineage>
</organism>
<proteinExistence type="inferred from homology"/>
<dbReference type="InterPro" id="IPR004136">
    <property type="entry name" value="NMO"/>
</dbReference>
<evidence type="ECO:0000256" key="1">
    <source>
        <dbReference type="ARBA" id="ARBA00001917"/>
    </source>
</evidence>
<sequence length="350" mass="37055">MESNRLTTLLNIRYPFVQAPMLGITTPAMVAAVSNAGGLGSLPVGGLPPERVTALIREVKTMTSKPFAVNLFTYEEPALDNPTAFQKMQQWLLTLYKSHHLITAPVVYEDIRIYSYREQLPALLAEGVSLVSFTFGVPDAAGIATLKAHHCKLIGTATSVAEAQILEKAGVDVIVAQGIEAGGHRGSFLEGPLPQVGTMALVPQMADRISLPVIAAGGISDPRSIAAAFSLGAAGVQCGSVFLKCQESAATPHHKAMLSGIADTGTRLTRAFSGRWARGIPNVLMDSIEASGLEINSYPVQDALTQPARKLAKEQDNSDFIVMYAGQAAQMARELPAAVIIEELVAGIPL</sequence>
<dbReference type="CDD" id="cd04730">
    <property type="entry name" value="NPD_like"/>
    <property type="match status" value="1"/>
</dbReference>
<dbReference type="GO" id="GO:0051213">
    <property type="term" value="F:dioxygenase activity"/>
    <property type="evidence" value="ECO:0007669"/>
    <property type="project" value="UniProtKB-KW"/>
</dbReference>
<dbReference type="RefSeq" id="WP_113619473.1">
    <property type="nucleotide sequence ID" value="NZ_QFFJ01000002.1"/>
</dbReference>
<evidence type="ECO:0000313" key="13">
    <source>
        <dbReference type="Proteomes" id="UP000253410"/>
    </source>
</evidence>
<evidence type="ECO:0000256" key="2">
    <source>
        <dbReference type="ARBA" id="ARBA00009881"/>
    </source>
</evidence>
<dbReference type="SUPFAM" id="SSF51412">
    <property type="entry name" value="Inosine monophosphate dehydrogenase (IMPDH)"/>
    <property type="match status" value="1"/>
</dbReference>
<keyword evidence="12" id="KW-0223">Dioxygenase</keyword>
<evidence type="ECO:0000256" key="7">
    <source>
        <dbReference type="ARBA" id="ARBA00023002"/>
    </source>
</evidence>
<evidence type="ECO:0000256" key="4">
    <source>
        <dbReference type="ARBA" id="ARBA00022630"/>
    </source>
</evidence>
<comment type="caution">
    <text evidence="12">The sequence shown here is derived from an EMBL/GenBank/DDBJ whole genome shotgun (WGS) entry which is preliminary data.</text>
</comment>
<evidence type="ECO:0000256" key="8">
    <source>
        <dbReference type="ARBA" id="ARBA00023033"/>
    </source>
</evidence>
<dbReference type="GO" id="GO:0000166">
    <property type="term" value="F:nucleotide binding"/>
    <property type="evidence" value="ECO:0007669"/>
    <property type="project" value="UniProtKB-KW"/>
</dbReference>
<dbReference type="InterPro" id="IPR013785">
    <property type="entry name" value="Aldolase_TIM"/>
</dbReference>
<dbReference type="Pfam" id="PF03060">
    <property type="entry name" value="NMO"/>
    <property type="match status" value="1"/>
</dbReference>
<keyword evidence="6" id="KW-0547">Nucleotide-binding</keyword>
<evidence type="ECO:0000313" key="12">
    <source>
        <dbReference type="EMBL" id="RBL90718.1"/>
    </source>
</evidence>
<dbReference type="PANTHER" id="PTHR42747">
    <property type="entry name" value="NITRONATE MONOOXYGENASE-RELATED"/>
    <property type="match status" value="1"/>
</dbReference>
<comment type="cofactor">
    <cofactor evidence="1">
        <name>FMN</name>
        <dbReference type="ChEBI" id="CHEBI:58210"/>
    </cofactor>
</comment>
<dbReference type="SMART" id="SM01240">
    <property type="entry name" value="IMPDH"/>
    <property type="match status" value="1"/>
</dbReference>
<comment type="similarity">
    <text evidence="2">Belongs to the nitronate monooxygenase family. NMO class I subfamily.</text>
</comment>
<evidence type="ECO:0000256" key="3">
    <source>
        <dbReference type="ARBA" id="ARBA00022575"/>
    </source>
</evidence>
<gene>
    <name evidence="12" type="ORF">DF182_30195</name>
</gene>
<dbReference type="Proteomes" id="UP000253410">
    <property type="component" value="Unassembled WGS sequence"/>
</dbReference>
<evidence type="ECO:0000256" key="5">
    <source>
        <dbReference type="ARBA" id="ARBA00022643"/>
    </source>
</evidence>
<dbReference type="AlphaFoldDB" id="A0A365XXC2"/>
<keyword evidence="8" id="KW-0503">Monooxygenase</keyword>
<keyword evidence="3" id="KW-0216">Detoxification</keyword>
<dbReference type="PANTHER" id="PTHR42747:SF3">
    <property type="entry name" value="NITRONATE MONOOXYGENASE-RELATED"/>
    <property type="match status" value="1"/>
</dbReference>
<dbReference type="EMBL" id="QFFJ01000002">
    <property type="protein sequence ID" value="RBL90718.1"/>
    <property type="molecule type" value="Genomic_DNA"/>
</dbReference>
<dbReference type="GO" id="GO:0009636">
    <property type="term" value="P:response to toxic substance"/>
    <property type="evidence" value="ECO:0007669"/>
    <property type="project" value="UniProtKB-KW"/>
</dbReference>
<keyword evidence="13" id="KW-1185">Reference proteome</keyword>
<comment type="catalytic activity">
    <reaction evidence="10">
        <text>3 propionate 3-nitronate + 3 O2 + H2O = 3 3-oxopropanoate + 2 nitrate + nitrite + H2O2 + 3 H(+)</text>
        <dbReference type="Rhea" id="RHEA:57332"/>
        <dbReference type="ChEBI" id="CHEBI:15377"/>
        <dbReference type="ChEBI" id="CHEBI:15378"/>
        <dbReference type="ChEBI" id="CHEBI:15379"/>
        <dbReference type="ChEBI" id="CHEBI:16240"/>
        <dbReference type="ChEBI" id="CHEBI:16301"/>
        <dbReference type="ChEBI" id="CHEBI:17632"/>
        <dbReference type="ChEBI" id="CHEBI:33190"/>
        <dbReference type="ChEBI" id="CHEBI:136067"/>
    </reaction>
</comment>
<name>A0A365XXC2_9BACT</name>
<keyword evidence="4" id="KW-0285">Flavoprotein</keyword>
<reference evidence="12 13" key="1">
    <citation type="submission" date="2018-05" db="EMBL/GenBank/DDBJ databases">
        <title>Chitinophaga sp. K3CV102501T nov., isolated from isolated from a monsoon evergreen broad-leaved forest soil.</title>
        <authorList>
            <person name="Lv Y."/>
        </authorList>
    </citation>
    <scope>NUCLEOTIDE SEQUENCE [LARGE SCALE GENOMIC DNA]</scope>
    <source>
        <strain evidence="12 13">GDMCC 1.1325</strain>
    </source>
</reference>
<evidence type="ECO:0000256" key="10">
    <source>
        <dbReference type="ARBA" id="ARBA00049401"/>
    </source>
</evidence>